<evidence type="ECO:0000313" key="1">
    <source>
        <dbReference type="EMBL" id="KAH3771337.1"/>
    </source>
</evidence>
<proteinExistence type="predicted"/>
<dbReference type="AlphaFoldDB" id="A0A9D4IG96"/>
<protein>
    <submittedName>
        <fullName evidence="1">Uncharacterized protein</fullName>
    </submittedName>
</protein>
<reference evidence="1" key="2">
    <citation type="submission" date="2020-11" db="EMBL/GenBank/DDBJ databases">
        <authorList>
            <person name="McCartney M.A."/>
            <person name="Auch B."/>
            <person name="Kono T."/>
            <person name="Mallez S."/>
            <person name="Becker A."/>
            <person name="Gohl D.M."/>
            <person name="Silverstein K.A.T."/>
            <person name="Koren S."/>
            <person name="Bechman K.B."/>
            <person name="Herman A."/>
            <person name="Abrahante J.E."/>
            <person name="Garbe J."/>
        </authorList>
    </citation>
    <scope>NUCLEOTIDE SEQUENCE</scope>
    <source>
        <strain evidence="1">Duluth1</strain>
        <tissue evidence="1">Whole animal</tissue>
    </source>
</reference>
<keyword evidence="2" id="KW-1185">Reference proteome</keyword>
<gene>
    <name evidence="1" type="ORF">DPMN_172652</name>
</gene>
<organism evidence="1 2">
    <name type="scientific">Dreissena polymorpha</name>
    <name type="common">Zebra mussel</name>
    <name type="synonym">Mytilus polymorpha</name>
    <dbReference type="NCBI Taxonomy" id="45954"/>
    <lineage>
        <taxon>Eukaryota</taxon>
        <taxon>Metazoa</taxon>
        <taxon>Spiralia</taxon>
        <taxon>Lophotrochozoa</taxon>
        <taxon>Mollusca</taxon>
        <taxon>Bivalvia</taxon>
        <taxon>Autobranchia</taxon>
        <taxon>Heteroconchia</taxon>
        <taxon>Euheterodonta</taxon>
        <taxon>Imparidentia</taxon>
        <taxon>Neoheterodontei</taxon>
        <taxon>Myida</taxon>
        <taxon>Dreissenoidea</taxon>
        <taxon>Dreissenidae</taxon>
        <taxon>Dreissena</taxon>
    </lineage>
</organism>
<comment type="caution">
    <text evidence="1">The sequence shown here is derived from an EMBL/GenBank/DDBJ whole genome shotgun (WGS) entry which is preliminary data.</text>
</comment>
<reference evidence="1" key="1">
    <citation type="journal article" date="2019" name="bioRxiv">
        <title>The Genome of the Zebra Mussel, Dreissena polymorpha: A Resource for Invasive Species Research.</title>
        <authorList>
            <person name="McCartney M.A."/>
            <person name="Auch B."/>
            <person name="Kono T."/>
            <person name="Mallez S."/>
            <person name="Zhang Y."/>
            <person name="Obille A."/>
            <person name="Becker A."/>
            <person name="Abrahante J.E."/>
            <person name="Garbe J."/>
            <person name="Badalamenti J.P."/>
            <person name="Herman A."/>
            <person name="Mangelson H."/>
            <person name="Liachko I."/>
            <person name="Sullivan S."/>
            <person name="Sone E.D."/>
            <person name="Koren S."/>
            <person name="Silverstein K.A.T."/>
            <person name="Beckman K.B."/>
            <person name="Gohl D.M."/>
        </authorList>
    </citation>
    <scope>NUCLEOTIDE SEQUENCE</scope>
    <source>
        <strain evidence="1">Duluth1</strain>
        <tissue evidence="1">Whole animal</tissue>
    </source>
</reference>
<name>A0A9D4IG96_DREPO</name>
<sequence>MYFKTSSVFENKQLSTYNLEKRAPMQLGATHEQVCIADYCKVGGVTVQASG</sequence>
<dbReference type="EMBL" id="JAIWYP010000009">
    <property type="protein sequence ID" value="KAH3771337.1"/>
    <property type="molecule type" value="Genomic_DNA"/>
</dbReference>
<evidence type="ECO:0000313" key="2">
    <source>
        <dbReference type="Proteomes" id="UP000828390"/>
    </source>
</evidence>
<dbReference type="Proteomes" id="UP000828390">
    <property type="component" value="Unassembled WGS sequence"/>
</dbReference>
<accession>A0A9D4IG96</accession>